<dbReference type="RefSeq" id="WP_120142950.1">
    <property type="nucleotide sequence ID" value="NZ_CP031933.2"/>
</dbReference>
<reference evidence="2" key="1">
    <citation type="submission" date="2018-08" db="EMBL/GenBank/DDBJ databases">
        <title>Genome of Lactobacillus sp. HBUAS52074.</title>
        <authorList>
            <person name="Guo Z."/>
            <person name="Zhang Z.D."/>
        </authorList>
    </citation>
    <scope>NUCLEOTIDE SEQUENCE [LARGE SCALE GENOMIC DNA]</scope>
    <source>
        <strain evidence="2">HBUAS52074</strain>
    </source>
</reference>
<evidence type="ECO:0000313" key="2">
    <source>
        <dbReference type="Proteomes" id="UP000267208"/>
    </source>
</evidence>
<dbReference type="KEGG" id="lzh:D1B17_08785"/>
<evidence type="ECO:0000313" key="1">
    <source>
        <dbReference type="EMBL" id="AYE38720.1"/>
    </source>
</evidence>
<accession>A0A386PW62</accession>
<dbReference type="Proteomes" id="UP000267208">
    <property type="component" value="Chromosome"/>
</dbReference>
<dbReference type="EMBL" id="CP031933">
    <property type="protein sequence ID" value="AYE38720.1"/>
    <property type="molecule type" value="Genomic_DNA"/>
</dbReference>
<keyword evidence="2" id="KW-1185">Reference proteome</keyword>
<proteinExistence type="predicted"/>
<protein>
    <submittedName>
        <fullName evidence="1">Uncharacterized protein</fullName>
    </submittedName>
</protein>
<dbReference type="AlphaFoldDB" id="A0A386PW62"/>
<organism evidence="1 2">
    <name type="scientific">Companilactobacillus zhachilii</name>
    <dbReference type="NCBI Taxonomy" id="2304606"/>
    <lineage>
        <taxon>Bacteria</taxon>
        <taxon>Bacillati</taxon>
        <taxon>Bacillota</taxon>
        <taxon>Bacilli</taxon>
        <taxon>Lactobacillales</taxon>
        <taxon>Lactobacillaceae</taxon>
        <taxon>Companilactobacillus</taxon>
    </lineage>
</organism>
<gene>
    <name evidence="1" type="ORF">D1B17_08785</name>
</gene>
<name>A0A386PW62_9LACO</name>
<sequence>MDENKYLKIIDVLTSSLKEATITINRLLDKKSSEIIMISKLDDILTVLKQIREDRKPLTRKDVLKAFNGDHSDSSK</sequence>